<dbReference type="Gene3D" id="3.50.50.60">
    <property type="entry name" value="FAD/NAD(P)-binding domain"/>
    <property type="match status" value="1"/>
</dbReference>
<protein>
    <submittedName>
        <fullName evidence="4">FAD-dependent monooxygenase</fullName>
    </submittedName>
</protein>
<sequence>MKNALRNERDGSAVIVGASLSGLMTGIALAQEGIHITIIDKVGEIRHGGSGLRVNGETFGESKTERLLKQLVSRGKSSVQLWSTIESRLRTQAKKESRINLLYDTRVSSVGQDEDTAWAVTESGEEICGDLLIGADGHNSRVRKHVAPQKSNAVYAGYMGWIASMS</sequence>
<evidence type="ECO:0000259" key="3">
    <source>
        <dbReference type="Pfam" id="PF01494"/>
    </source>
</evidence>
<dbReference type="EMBL" id="JAUBDI010000008">
    <property type="protein sequence ID" value="MDW0113494.1"/>
    <property type="molecule type" value="Genomic_DNA"/>
</dbReference>
<dbReference type="PANTHER" id="PTHR13789:SF309">
    <property type="entry name" value="PUTATIVE (AFU_ORTHOLOGUE AFUA_6G14510)-RELATED"/>
    <property type="match status" value="1"/>
</dbReference>
<proteinExistence type="predicted"/>
<dbReference type="RefSeq" id="WP_317943872.1">
    <property type="nucleotide sequence ID" value="NZ_JAUBDI010000008.1"/>
</dbReference>
<organism evidence="4 5">
    <name type="scientific">Sporosarcina saromensis</name>
    <dbReference type="NCBI Taxonomy" id="359365"/>
    <lineage>
        <taxon>Bacteria</taxon>
        <taxon>Bacillati</taxon>
        <taxon>Bacillota</taxon>
        <taxon>Bacilli</taxon>
        <taxon>Bacillales</taxon>
        <taxon>Caryophanaceae</taxon>
        <taxon>Sporosarcina</taxon>
    </lineage>
</organism>
<evidence type="ECO:0000313" key="4">
    <source>
        <dbReference type="EMBL" id="MDW0113494.1"/>
    </source>
</evidence>
<dbReference type="SUPFAM" id="SSF51905">
    <property type="entry name" value="FAD/NAD(P)-binding domain"/>
    <property type="match status" value="1"/>
</dbReference>
<keyword evidence="5" id="KW-1185">Reference proteome</keyword>
<dbReference type="Pfam" id="PF01494">
    <property type="entry name" value="FAD_binding_3"/>
    <property type="match status" value="2"/>
</dbReference>
<dbReference type="PANTHER" id="PTHR13789">
    <property type="entry name" value="MONOOXYGENASE"/>
    <property type="match status" value="1"/>
</dbReference>
<feature type="domain" description="FAD-binding" evidence="3">
    <location>
        <begin position="13"/>
        <end position="76"/>
    </location>
</feature>
<evidence type="ECO:0000313" key="5">
    <source>
        <dbReference type="Proteomes" id="UP001282284"/>
    </source>
</evidence>
<evidence type="ECO:0000256" key="2">
    <source>
        <dbReference type="ARBA" id="ARBA00023033"/>
    </source>
</evidence>
<dbReference type="Proteomes" id="UP001282284">
    <property type="component" value="Unassembled WGS sequence"/>
</dbReference>
<reference evidence="4 5" key="1">
    <citation type="submission" date="2023-06" db="EMBL/GenBank/DDBJ databases">
        <title>Sporosarcina sp. nov., isolated from Korean traditional fermented seafood 'Jeotgal'.</title>
        <authorList>
            <person name="Yang A.I."/>
            <person name="Shin N.-R."/>
        </authorList>
    </citation>
    <scope>NUCLEOTIDE SEQUENCE [LARGE SCALE GENOMIC DNA]</scope>
    <source>
        <strain evidence="4 5">KCTC13119</strain>
    </source>
</reference>
<dbReference type="InterPro" id="IPR050493">
    <property type="entry name" value="FAD-dep_Monooxygenase_BioMet"/>
</dbReference>
<dbReference type="InterPro" id="IPR036188">
    <property type="entry name" value="FAD/NAD-bd_sf"/>
</dbReference>
<gene>
    <name evidence="4" type="ORF">QT711_09870</name>
</gene>
<evidence type="ECO:0000256" key="1">
    <source>
        <dbReference type="ARBA" id="ARBA00023002"/>
    </source>
</evidence>
<dbReference type="GO" id="GO:0004497">
    <property type="term" value="F:monooxygenase activity"/>
    <property type="evidence" value="ECO:0007669"/>
    <property type="project" value="UniProtKB-KW"/>
</dbReference>
<name>A0ABU4G935_9BACL</name>
<feature type="domain" description="FAD-binding" evidence="3">
    <location>
        <begin position="85"/>
        <end position="148"/>
    </location>
</feature>
<keyword evidence="1" id="KW-0560">Oxidoreductase</keyword>
<accession>A0ABU4G935</accession>
<dbReference type="InterPro" id="IPR002938">
    <property type="entry name" value="FAD-bd"/>
</dbReference>
<keyword evidence="2 4" id="KW-0503">Monooxygenase</keyword>
<comment type="caution">
    <text evidence="4">The sequence shown here is derived from an EMBL/GenBank/DDBJ whole genome shotgun (WGS) entry which is preliminary data.</text>
</comment>